<sequence length="107" mass="11781">MSLSTSNSWLRGQRKSDLVEVADSVGLTNYESLKKAELEVALDKYLSQNATTFSSEPKVAGYFQSQAKARGSPVKREPAASDEADTKPIRVTKRRVTKAPEEFEAAE</sequence>
<evidence type="ECO:0000256" key="1">
    <source>
        <dbReference type="SAM" id="MobiDB-lite"/>
    </source>
</evidence>
<reference evidence="2" key="1">
    <citation type="submission" date="2018-03" db="EMBL/GenBank/DDBJ databases">
        <authorList>
            <person name="Guldener U."/>
        </authorList>
    </citation>
    <scope>NUCLEOTIDE SEQUENCE</scope>
</reference>
<accession>A0AAE8N6N1</accession>
<feature type="region of interest" description="Disordered" evidence="1">
    <location>
        <begin position="66"/>
        <end position="88"/>
    </location>
</feature>
<keyword evidence="3" id="KW-1185">Reference proteome</keyword>
<evidence type="ECO:0000313" key="3">
    <source>
        <dbReference type="Proteomes" id="UP001187682"/>
    </source>
</evidence>
<feature type="compositionally biased region" description="Basic and acidic residues" evidence="1">
    <location>
        <begin position="74"/>
        <end position="88"/>
    </location>
</feature>
<dbReference type="PANTHER" id="PTHR41807">
    <property type="entry name" value="GLUTATHIONE TRANSFERASE 3"/>
    <property type="match status" value="1"/>
</dbReference>
<protein>
    <submittedName>
        <fullName evidence="2">Uncharacterized protein</fullName>
    </submittedName>
</protein>
<name>A0AAE8N6N1_9PEZI</name>
<dbReference type="AlphaFoldDB" id="A0AAE8N6N1"/>
<dbReference type="InterPro" id="IPR038872">
    <property type="entry name" value="Put_GTT3"/>
</dbReference>
<comment type="caution">
    <text evidence="2">The sequence shown here is derived from an EMBL/GenBank/DDBJ whole genome shotgun (WGS) entry which is preliminary data.</text>
</comment>
<organism evidence="2 3">
    <name type="scientific">Cephalotrichum gorgonifer</name>
    <dbReference type="NCBI Taxonomy" id="2041049"/>
    <lineage>
        <taxon>Eukaryota</taxon>
        <taxon>Fungi</taxon>
        <taxon>Dikarya</taxon>
        <taxon>Ascomycota</taxon>
        <taxon>Pezizomycotina</taxon>
        <taxon>Sordariomycetes</taxon>
        <taxon>Hypocreomycetidae</taxon>
        <taxon>Microascales</taxon>
        <taxon>Microascaceae</taxon>
        <taxon>Cephalotrichum</taxon>
    </lineage>
</organism>
<proteinExistence type="predicted"/>
<dbReference type="EMBL" id="ONZQ02000016">
    <property type="protein sequence ID" value="SPO06624.1"/>
    <property type="molecule type" value="Genomic_DNA"/>
</dbReference>
<evidence type="ECO:0000313" key="2">
    <source>
        <dbReference type="EMBL" id="SPO06624.1"/>
    </source>
</evidence>
<dbReference type="GO" id="GO:0016020">
    <property type="term" value="C:membrane"/>
    <property type="evidence" value="ECO:0007669"/>
    <property type="project" value="TreeGrafter"/>
</dbReference>
<gene>
    <name evidence="2" type="ORF">DNG_09315</name>
</gene>
<dbReference type="PANTHER" id="PTHR41807:SF1">
    <property type="entry name" value="GLUTATHIONE TRANSFERASE 3"/>
    <property type="match status" value="1"/>
</dbReference>
<dbReference type="Proteomes" id="UP001187682">
    <property type="component" value="Unassembled WGS sequence"/>
</dbReference>